<dbReference type="SMART" id="SM00450">
    <property type="entry name" value="RHOD"/>
    <property type="match status" value="1"/>
</dbReference>
<reference evidence="2" key="1">
    <citation type="submission" date="2023-06" db="EMBL/GenBank/DDBJ databases">
        <title>A Treasure from Seagulls: Isolation and Description of Aciduricobacillus qingdaonensis gen. nov., sp. nov., a Rare Obligately Uric Acid-utilizing Member in the Family Bacillaceae.</title>
        <authorList>
            <person name="Liu W."/>
            <person name="Wang B."/>
        </authorList>
    </citation>
    <scope>NUCLEOTIDE SEQUENCE</scope>
    <source>
        <strain evidence="2">44XB</strain>
    </source>
</reference>
<dbReference type="Proteomes" id="UP001180087">
    <property type="component" value="Chromosome"/>
</dbReference>
<evidence type="ECO:0000313" key="2">
    <source>
        <dbReference type="EMBL" id="WLV24053.1"/>
    </source>
</evidence>
<organism evidence="2 3">
    <name type="scientific">Aciduricibacillus chroicocephali</name>
    <dbReference type="NCBI Taxonomy" id="3054939"/>
    <lineage>
        <taxon>Bacteria</taxon>
        <taxon>Bacillati</taxon>
        <taxon>Bacillota</taxon>
        <taxon>Bacilli</taxon>
        <taxon>Bacillales</taxon>
        <taxon>Bacillaceae</taxon>
        <taxon>Aciduricibacillus</taxon>
    </lineage>
</organism>
<dbReference type="SUPFAM" id="SSF52821">
    <property type="entry name" value="Rhodanese/Cell cycle control phosphatase"/>
    <property type="match status" value="1"/>
</dbReference>
<evidence type="ECO:0000259" key="1">
    <source>
        <dbReference type="PROSITE" id="PS50206"/>
    </source>
</evidence>
<dbReference type="EMBL" id="CP129113">
    <property type="protein sequence ID" value="WLV24053.1"/>
    <property type="molecule type" value="Genomic_DNA"/>
</dbReference>
<dbReference type="InterPro" id="IPR001763">
    <property type="entry name" value="Rhodanese-like_dom"/>
</dbReference>
<dbReference type="Pfam" id="PF00581">
    <property type="entry name" value="Rhodanese"/>
    <property type="match status" value="1"/>
</dbReference>
<dbReference type="PANTHER" id="PTHR43031:SF17">
    <property type="entry name" value="SULFURTRANSFERASE YTWF-RELATED"/>
    <property type="match status" value="1"/>
</dbReference>
<dbReference type="InterPro" id="IPR050229">
    <property type="entry name" value="GlpE_sulfurtransferase"/>
</dbReference>
<dbReference type="InterPro" id="IPR036873">
    <property type="entry name" value="Rhodanese-like_dom_sf"/>
</dbReference>
<dbReference type="PANTHER" id="PTHR43031">
    <property type="entry name" value="FAD-DEPENDENT OXIDOREDUCTASE"/>
    <property type="match status" value="1"/>
</dbReference>
<feature type="domain" description="Rhodanese" evidence="1">
    <location>
        <begin position="15"/>
        <end position="98"/>
    </location>
</feature>
<keyword evidence="3" id="KW-1185">Reference proteome</keyword>
<dbReference type="CDD" id="cd00158">
    <property type="entry name" value="RHOD"/>
    <property type="match status" value="1"/>
</dbReference>
<sequence>MEEISTKDLQEKLEKGEKLKVYDVRRDEEVAEGKIPCAKHVELDKIPDNLDAFDKNEVNYLICRSGGRSSRAAEFLEQRGYKVVNVAGGMLAWEGETE</sequence>
<dbReference type="PROSITE" id="PS50206">
    <property type="entry name" value="RHODANESE_3"/>
    <property type="match status" value="1"/>
</dbReference>
<proteinExistence type="predicted"/>
<name>A0ABY9KTC8_9BACI</name>
<protein>
    <submittedName>
        <fullName evidence="2">Rhodanese-like domain-containing protein</fullName>
    </submittedName>
</protein>
<gene>
    <name evidence="2" type="ORF">QR721_10455</name>
</gene>
<dbReference type="RefSeq" id="WP_348026694.1">
    <property type="nucleotide sequence ID" value="NZ_CP129113.1"/>
</dbReference>
<dbReference type="Gene3D" id="3.40.250.10">
    <property type="entry name" value="Rhodanese-like domain"/>
    <property type="match status" value="1"/>
</dbReference>
<evidence type="ECO:0000313" key="3">
    <source>
        <dbReference type="Proteomes" id="UP001180087"/>
    </source>
</evidence>
<accession>A0ABY9KTC8</accession>